<dbReference type="GO" id="GO:0003723">
    <property type="term" value="F:RNA binding"/>
    <property type="evidence" value="ECO:0007669"/>
    <property type="project" value="InterPro"/>
</dbReference>
<keyword evidence="4" id="KW-0547">Nucleotide-binding</keyword>
<evidence type="ECO:0000256" key="7">
    <source>
        <dbReference type="ARBA" id="ARBA00025526"/>
    </source>
</evidence>
<dbReference type="InterPro" id="IPR009000">
    <property type="entry name" value="Transl_B-barrel_sf"/>
</dbReference>
<dbReference type="SUPFAM" id="SSF50465">
    <property type="entry name" value="EF-Tu/eEF-1alpha/eIF2-gamma C-terminal domain"/>
    <property type="match status" value="1"/>
</dbReference>
<dbReference type="PROSITE" id="PS00301">
    <property type="entry name" value="G_TR_1"/>
    <property type="match status" value="1"/>
</dbReference>
<dbReference type="Proteomes" id="UP000245622">
    <property type="component" value="Chromosome 1"/>
</dbReference>
<dbReference type="InterPro" id="IPR050055">
    <property type="entry name" value="EF-Tu_GTPase"/>
</dbReference>
<organism evidence="10 11">
    <name type="scientific">Romboutsia ilealis</name>
    <dbReference type="NCBI Taxonomy" id="1115758"/>
    <lineage>
        <taxon>Bacteria</taxon>
        <taxon>Bacillati</taxon>
        <taxon>Bacillota</taxon>
        <taxon>Clostridia</taxon>
        <taxon>Peptostreptococcales</taxon>
        <taxon>Peptostreptococcaceae</taxon>
        <taxon>Romboutsia</taxon>
    </lineage>
</organism>
<dbReference type="InterPro" id="IPR000795">
    <property type="entry name" value="T_Tr_GTP-bd_dom"/>
</dbReference>
<comment type="subcellular location">
    <subcellularLocation>
        <location evidence="1">Cytoplasm</location>
    </subcellularLocation>
</comment>
<sequence length="628" mass="72152">MKNVIIGTAGHIDHGKTTLIKALTGRETDTLEEEKRRGISINLGFTYFDLPSNKRAGIVDVPGHEKFIKNMLAGAAGIDIVLFVVASDEGVMPQTIEHLDILSFLNIKKGIIVLTKCDVVDNEFIELVKEDIREKTKGTFLENSEIVEVDSISKNGVSELIKKIDDISNEIDDKNENSPARLNIDRVFSIKGFGTVVTGTLLEGKISIDDDLIIYPNKLKTKIRSIQVHGQDVKTAYAGQRTAINIANIKVEELKRGDVLASPNSLEESMMLDVKLSLVKHTNKNLKHWDRLRLYHGAREILCRVVPLDKDITKSGESCYAQLRLEESIVAKKLDSFVLRNYSPLETIGGGVIIDTKPKKHKKFDENVISSLKMKEKGELEVILEEYLKNNLKSYKTLKDIMSYTGENEELIINAINKLIKENKVANINNIYIHINQYENLKKLIVELLTIYHKKHRLRNGVLKEEVRSKIESKFNTKEMDILLNKLQNEKIIKIDENLISIYDFEVTLNDKQKEIKDNIQKKLKLPETLTVLNIKDICENKYYEEVLEYMIGKDVEKLDDTYIMDKEIYEEIKINLIKYLEEFGEITLGQYRDMLNSSRKNCMIILENFDRNKITKRDDNKRTLYNK</sequence>
<dbReference type="GO" id="GO:0003746">
    <property type="term" value="F:translation elongation factor activity"/>
    <property type="evidence" value="ECO:0007669"/>
    <property type="project" value="UniProtKB-KW"/>
</dbReference>
<dbReference type="Gene3D" id="1.10.10.10">
    <property type="entry name" value="Winged helix-like DNA-binding domain superfamily/Winged helix DNA-binding domain"/>
    <property type="match status" value="1"/>
</dbReference>
<dbReference type="CDD" id="cd15491">
    <property type="entry name" value="selB_III"/>
    <property type="match status" value="1"/>
</dbReference>
<dbReference type="NCBIfam" id="TIGR00231">
    <property type="entry name" value="small_GTP"/>
    <property type="match status" value="1"/>
</dbReference>
<keyword evidence="5" id="KW-0648">Protein biosynthesis</keyword>
<evidence type="ECO:0000256" key="1">
    <source>
        <dbReference type="ARBA" id="ARBA00004496"/>
    </source>
</evidence>
<dbReference type="SUPFAM" id="SSF50447">
    <property type="entry name" value="Translation proteins"/>
    <property type="match status" value="1"/>
</dbReference>
<dbReference type="Pfam" id="PF00009">
    <property type="entry name" value="GTP_EFTU"/>
    <property type="match status" value="1"/>
</dbReference>
<dbReference type="SUPFAM" id="SSF52540">
    <property type="entry name" value="P-loop containing nucleoside triphosphate hydrolases"/>
    <property type="match status" value="1"/>
</dbReference>
<dbReference type="Gene3D" id="3.40.50.300">
    <property type="entry name" value="P-loop containing nucleotide triphosphate hydrolases"/>
    <property type="match status" value="1"/>
</dbReference>
<evidence type="ECO:0000256" key="5">
    <source>
        <dbReference type="ARBA" id="ARBA00022917"/>
    </source>
</evidence>
<dbReference type="GO" id="GO:0001514">
    <property type="term" value="P:selenocysteine incorporation"/>
    <property type="evidence" value="ECO:0007669"/>
    <property type="project" value="InterPro"/>
</dbReference>
<dbReference type="GeneID" id="82204620"/>
<keyword evidence="10" id="KW-0251">Elongation factor</keyword>
<accession>A0A1V1HZ82</accession>
<dbReference type="CDD" id="cd03696">
    <property type="entry name" value="SelB_II"/>
    <property type="match status" value="1"/>
</dbReference>
<dbReference type="KEGG" id="ril:CRIB_434"/>
<dbReference type="GO" id="GO:0003924">
    <property type="term" value="F:GTPase activity"/>
    <property type="evidence" value="ECO:0007669"/>
    <property type="project" value="InterPro"/>
</dbReference>
<evidence type="ECO:0000256" key="2">
    <source>
        <dbReference type="ARBA" id="ARBA00015953"/>
    </source>
</evidence>
<dbReference type="Pfam" id="PF09107">
    <property type="entry name" value="WHD_3rd_SelB"/>
    <property type="match status" value="1"/>
</dbReference>
<protein>
    <recommendedName>
        <fullName evidence="2">Selenocysteine-specific elongation factor</fullName>
    </recommendedName>
    <alternativeName>
        <fullName evidence="8">SelB translation factor</fullName>
    </alternativeName>
</protein>
<proteinExistence type="predicted"/>
<keyword evidence="11" id="KW-1185">Reference proteome</keyword>
<dbReference type="NCBIfam" id="TIGR00475">
    <property type="entry name" value="selB"/>
    <property type="match status" value="1"/>
</dbReference>
<dbReference type="Pfam" id="PF09106">
    <property type="entry name" value="WHD_2nd_SelB"/>
    <property type="match status" value="1"/>
</dbReference>
<dbReference type="PRINTS" id="PR00315">
    <property type="entry name" value="ELONGATNFCT"/>
</dbReference>
<dbReference type="RefSeq" id="WP_180702928.1">
    <property type="nucleotide sequence ID" value="NZ_CAOJQT010000029.1"/>
</dbReference>
<dbReference type="GO" id="GO:0005525">
    <property type="term" value="F:GTP binding"/>
    <property type="evidence" value="ECO:0007669"/>
    <property type="project" value="UniProtKB-KW"/>
</dbReference>
<evidence type="ECO:0000256" key="3">
    <source>
        <dbReference type="ARBA" id="ARBA00022490"/>
    </source>
</evidence>
<dbReference type="InterPro" id="IPR005225">
    <property type="entry name" value="Small_GTP-bd"/>
</dbReference>
<feature type="domain" description="Tr-type G" evidence="9">
    <location>
        <begin position="1"/>
        <end position="174"/>
    </location>
</feature>
<dbReference type="GO" id="GO:0005829">
    <property type="term" value="C:cytosol"/>
    <property type="evidence" value="ECO:0007669"/>
    <property type="project" value="TreeGrafter"/>
</dbReference>
<dbReference type="InterPro" id="IPR036388">
    <property type="entry name" value="WH-like_DNA-bd_sf"/>
</dbReference>
<dbReference type="InterPro" id="IPR027417">
    <property type="entry name" value="P-loop_NTPase"/>
</dbReference>
<dbReference type="PANTHER" id="PTHR43721">
    <property type="entry name" value="ELONGATION FACTOR TU-RELATED"/>
    <property type="match status" value="1"/>
</dbReference>
<evidence type="ECO:0000256" key="8">
    <source>
        <dbReference type="ARBA" id="ARBA00031615"/>
    </source>
</evidence>
<dbReference type="InterPro" id="IPR015190">
    <property type="entry name" value="Elong_fac_SelB-wing-hlx_typ-2"/>
</dbReference>
<dbReference type="Pfam" id="PF03144">
    <property type="entry name" value="GTP_EFTU_D2"/>
    <property type="match status" value="1"/>
</dbReference>
<dbReference type="EMBL" id="LN555523">
    <property type="protein sequence ID" value="CED93189.1"/>
    <property type="molecule type" value="Genomic_DNA"/>
</dbReference>
<dbReference type="InterPro" id="IPR004535">
    <property type="entry name" value="Transl_elong_SelB"/>
</dbReference>
<dbReference type="InterPro" id="IPR009001">
    <property type="entry name" value="Transl_elong_EF1A/Init_IF2_C"/>
</dbReference>
<dbReference type="InterPro" id="IPR015191">
    <property type="entry name" value="SelB_WHD4"/>
</dbReference>
<dbReference type="Gene3D" id="1.10.10.2770">
    <property type="match status" value="1"/>
</dbReference>
<dbReference type="SUPFAM" id="SSF46785">
    <property type="entry name" value="Winged helix' DNA-binding domain"/>
    <property type="match status" value="2"/>
</dbReference>
<dbReference type="PANTHER" id="PTHR43721:SF22">
    <property type="entry name" value="ELONGATION FACTOR TU, MITOCHONDRIAL"/>
    <property type="match status" value="1"/>
</dbReference>
<dbReference type="AlphaFoldDB" id="A0A1V1HZ82"/>
<dbReference type="CDD" id="cd04171">
    <property type="entry name" value="SelB"/>
    <property type="match status" value="1"/>
</dbReference>
<keyword evidence="3" id="KW-0963">Cytoplasm</keyword>
<keyword evidence="6" id="KW-0342">GTP-binding</keyword>
<comment type="function">
    <text evidence="7">Translation factor necessary for the incorporation of selenocysteine into proteins. It probably replaces EF-Tu for the insertion of selenocysteine directed by the UGA codon. SelB binds GTP and GDP.</text>
</comment>
<dbReference type="Gene3D" id="2.40.30.10">
    <property type="entry name" value="Translation factors"/>
    <property type="match status" value="1"/>
</dbReference>
<evidence type="ECO:0000256" key="6">
    <source>
        <dbReference type="ARBA" id="ARBA00023134"/>
    </source>
</evidence>
<evidence type="ECO:0000256" key="4">
    <source>
        <dbReference type="ARBA" id="ARBA00022741"/>
    </source>
</evidence>
<dbReference type="InterPro" id="IPR036390">
    <property type="entry name" value="WH_DNA-bd_sf"/>
</dbReference>
<dbReference type="Pfam" id="PF25461">
    <property type="entry name" value="Beta-barrel_SelB"/>
    <property type="match status" value="1"/>
</dbReference>
<gene>
    <name evidence="10" type="ORF">CRIB_434</name>
</gene>
<evidence type="ECO:0000259" key="9">
    <source>
        <dbReference type="PROSITE" id="PS51722"/>
    </source>
</evidence>
<reference evidence="10 11" key="1">
    <citation type="submission" date="2014-04" db="EMBL/GenBank/DDBJ databases">
        <authorList>
            <person name="Hornung B.V."/>
        </authorList>
    </citation>
    <scope>NUCLEOTIDE SEQUENCE [LARGE SCALE GENOMIC DNA]</scope>
    <source>
        <strain evidence="10 11">CRIB</strain>
    </source>
</reference>
<dbReference type="InterPro" id="IPR057335">
    <property type="entry name" value="Beta-barrel_SelB"/>
</dbReference>
<dbReference type="InterPro" id="IPR004161">
    <property type="entry name" value="EFTu-like_2"/>
</dbReference>
<name>A0A1V1HZ82_9FIRM</name>
<dbReference type="PROSITE" id="PS51722">
    <property type="entry name" value="G_TR_2"/>
    <property type="match status" value="1"/>
</dbReference>
<evidence type="ECO:0000313" key="10">
    <source>
        <dbReference type="EMBL" id="CED93189.1"/>
    </source>
</evidence>
<dbReference type="InterPro" id="IPR031157">
    <property type="entry name" value="G_TR_CS"/>
</dbReference>
<evidence type="ECO:0000313" key="11">
    <source>
        <dbReference type="Proteomes" id="UP000245622"/>
    </source>
</evidence>